<dbReference type="InterPro" id="IPR005346">
    <property type="entry name" value="RnfH"/>
</dbReference>
<evidence type="ECO:0000256" key="3">
    <source>
        <dbReference type="SAM" id="MobiDB-lite"/>
    </source>
</evidence>
<dbReference type="HAMAP" id="MF_00460">
    <property type="entry name" value="UPF0125_RnfH"/>
    <property type="match status" value="1"/>
</dbReference>
<dbReference type="OrthoDB" id="9796575at2"/>
<dbReference type="InterPro" id="IPR037021">
    <property type="entry name" value="RnfH_sf"/>
</dbReference>
<dbReference type="Gene3D" id="3.10.20.280">
    <property type="entry name" value="RnfH-like"/>
    <property type="match status" value="1"/>
</dbReference>
<keyword evidence="5" id="KW-1185">Reference proteome</keyword>
<dbReference type="AlphaFoldDB" id="A0A2U8FT09"/>
<evidence type="ECO:0000313" key="4">
    <source>
        <dbReference type="EMBL" id="AWI53376.1"/>
    </source>
</evidence>
<dbReference type="Proteomes" id="UP000244892">
    <property type="component" value="Chromosome"/>
</dbReference>
<comment type="similarity">
    <text evidence="1 2">Belongs to the UPF0125 (RnfH) family.</text>
</comment>
<feature type="region of interest" description="Disordered" evidence="3">
    <location>
        <begin position="97"/>
        <end position="126"/>
    </location>
</feature>
<accession>A0A2U8FT09</accession>
<evidence type="ECO:0000256" key="2">
    <source>
        <dbReference type="HAMAP-Rule" id="MF_00460"/>
    </source>
</evidence>
<dbReference type="PANTHER" id="PTHR37483:SF1">
    <property type="entry name" value="UPF0125 PROTEIN RATB"/>
    <property type="match status" value="1"/>
</dbReference>
<reference evidence="4 5" key="1">
    <citation type="submission" date="2018-05" db="EMBL/GenBank/DDBJ databases">
        <title>complete genome sequence of Aquabacterium olei NBRC 110486.</title>
        <authorList>
            <person name="Tang B."/>
            <person name="Chang J."/>
            <person name="Zhang L."/>
            <person name="Yang H."/>
        </authorList>
    </citation>
    <scope>NUCLEOTIDE SEQUENCE [LARGE SCALE GENOMIC DNA]</scope>
    <source>
        <strain evidence="4 5">NBRC 110486</strain>
    </source>
</reference>
<evidence type="ECO:0000256" key="1">
    <source>
        <dbReference type="ARBA" id="ARBA00010645"/>
    </source>
</evidence>
<dbReference type="SUPFAM" id="SSF54285">
    <property type="entry name" value="MoaD/ThiS"/>
    <property type="match status" value="1"/>
</dbReference>
<name>A0A2U8FT09_9BURK</name>
<dbReference type="EMBL" id="CP029210">
    <property type="protein sequence ID" value="AWI53376.1"/>
    <property type="molecule type" value="Genomic_DNA"/>
</dbReference>
<organism evidence="4 5">
    <name type="scientific">Aquabacterium olei</name>
    <dbReference type="NCBI Taxonomy" id="1296669"/>
    <lineage>
        <taxon>Bacteria</taxon>
        <taxon>Pseudomonadati</taxon>
        <taxon>Pseudomonadota</taxon>
        <taxon>Betaproteobacteria</taxon>
        <taxon>Burkholderiales</taxon>
        <taxon>Aquabacterium</taxon>
    </lineage>
</organism>
<dbReference type="KEGG" id="aon:DEH84_07990"/>
<dbReference type="RefSeq" id="WP_109036351.1">
    <property type="nucleotide sequence ID" value="NZ_CP029210.1"/>
</dbReference>
<dbReference type="InterPro" id="IPR016155">
    <property type="entry name" value="Mopterin_synth/thiamin_S_b"/>
</dbReference>
<protein>
    <recommendedName>
        <fullName evidence="2">UPF0125 protein DEH84_07990</fullName>
    </recommendedName>
</protein>
<proteinExistence type="inferred from homology"/>
<dbReference type="PANTHER" id="PTHR37483">
    <property type="entry name" value="UPF0125 PROTEIN RATB"/>
    <property type="match status" value="1"/>
</dbReference>
<gene>
    <name evidence="4" type="ORF">DEH84_07990</name>
</gene>
<sequence length="126" mass="13779">MAPAEPLLARIAVEVAVSVSPRVVERVALELPSGVTLRDAVEASGLIGRIEGLDAEGLAQGVWSAGVWGHRARATQALRDGDRVELVRQLKVDPKEARRQRYRSQGEKIPKGWHRPRNWTATGQGD</sequence>
<feature type="compositionally biased region" description="Basic and acidic residues" evidence="3">
    <location>
        <begin position="97"/>
        <end position="110"/>
    </location>
</feature>
<evidence type="ECO:0000313" key="5">
    <source>
        <dbReference type="Proteomes" id="UP000244892"/>
    </source>
</evidence>
<dbReference type="Pfam" id="PF03658">
    <property type="entry name" value="Ub-RnfH"/>
    <property type="match status" value="1"/>
</dbReference>